<dbReference type="Gene3D" id="1.25.40.20">
    <property type="entry name" value="Ankyrin repeat-containing domain"/>
    <property type="match status" value="1"/>
</dbReference>
<reference evidence="2" key="1">
    <citation type="submission" date="2014-03" db="EMBL/GenBank/DDBJ databases">
        <authorList>
            <person name="Aksoy S."/>
            <person name="Warren W."/>
            <person name="Wilson R.K."/>
        </authorList>
    </citation>
    <scope>NUCLEOTIDE SEQUENCE [LARGE SCALE GENOMIC DNA]</scope>
    <source>
        <strain evidence="2">IAEA</strain>
    </source>
</reference>
<dbReference type="InterPro" id="IPR036770">
    <property type="entry name" value="Ankyrin_rpt-contain_sf"/>
</dbReference>
<organism evidence="1 2">
    <name type="scientific">Glossina pallidipes</name>
    <name type="common">Tsetse fly</name>
    <dbReference type="NCBI Taxonomy" id="7398"/>
    <lineage>
        <taxon>Eukaryota</taxon>
        <taxon>Metazoa</taxon>
        <taxon>Ecdysozoa</taxon>
        <taxon>Arthropoda</taxon>
        <taxon>Hexapoda</taxon>
        <taxon>Insecta</taxon>
        <taxon>Pterygota</taxon>
        <taxon>Neoptera</taxon>
        <taxon>Endopterygota</taxon>
        <taxon>Diptera</taxon>
        <taxon>Brachycera</taxon>
        <taxon>Muscomorpha</taxon>
        <taxon>Hippoboscoidea</taxon>
        <taxon>Glossinidae</taxon>
        <taxon>Glossina</taxon>
    </lineage>
</organism>
<dbReference type="InterPro" id="IPR036116">
    <property type="entry name" value="FN3_sf"/>
</dbReference>
<dbReference type="Proteomes" id="UP000092445">
    <property type="component" value="Unassembled WGS sequence"/>
</dbReference>
<dbReference type="EnsemblMetazoa" id="GPAI024109-RA">
    <property type="protein sequence ID" value="GPAI024109-PA"/>
    <property type="gene ID" value="GPAI024109"/>
</dbReference>
<dbReference type="InterPro" id="IPR003961">
    <property type="entry name" value="FN3_dom"/>
</dbReference>
<dbReference type="SUPFAM" id="SSF48403">
    <property type="entry name" value="Ankyrin repeat"/>
    <property type="match status" value="1"/>
</dbReference>
<dbReference type="AlphaFoldDB" id="A0A1A9ZT56"/>
<protein>
    <submittedName>
        <fullName evidence="1">ANK_REP_REGION domain-containing protein</fullName>
    </submittedName>
</protein>
<dbReference type="VEuPathDB" id="VectorBase:GPAI024109"/>
<dbReference type="InterPro" id="IPR013783">
    <property type="entry name" value="Ig-like_fold"/>
</dbReference>
<dbReference type="Gene3D" id="2.60.40.10">
    <property type="entry name" value="Immunoglobulins"/>
    <property type="match status" value="1"/>
</dbReference>
<proteinExistence type="predicted"/>
<dbReference type="SUPFAM" id="SSF49265">
    <property type="entry name" value="Fibronectin type III"/>
    <property type="match status" value="1"/>
</dbReference>
<sequence>MPHNGQESDKHDREFNAEVIHTTFSSATVKWNLLVDAEVYKVEKHHKYKGWEKIGWTSKDNYVIRNLEENFGYLLRVQALKCNASKSHYDTINTSPEIVACTLADLPSALALHRALKKSQQFLVKRLLRRRPNLIEYPGPNGYLPLCNAIAYGEVCIADYLLTIGASVHIGNLDNKRTPLHASPTPVRKAHNKAIQTRGGSINETSSVSAKGALLGKFSITRPKESICIP</sequence>
<reference evidence="1" key="2">
    <citation type="submission" date="2020-05" db="UniProtKB">
        <authorList>
            <consortium name="EnsemblMetazoa"/>
        </authorList>
    </citation>
    <scope>IDENTIFICATION</scope>
    <source>
        <strain evidence="1">IAEA</strain>
    </source>
</reference>
<dbReference type="STRING" id="7398.A0A1A9ZT56"/>
<evidence type="ECO:0000313" key="2">
    <source>
        <dbReference type="Proteomes" id="UP000092445"/>
    </source>
</evidence>
<keyword evidence="2" id="KW-1185">Reference proteome</keyword>
<evidence type="ECO:0000313" key="1">
    <source>
        <dbReference type="EnsemblMetazoa" id="GPAI024109-PA"/>
    </source>
</evidence>
<dbReference type="CDD" id="cd00063">
    <property type="entry name" value="FN3"/>
    <property type="match status" value="1"/>
</dbReference>
<accession>A0A1A9ZT56</accession>
<name>A0A1A9ZT56_GLOPL</name>